<dbReference type="AlphaFoldDB" id="A0A7R9LWR7"/>
<dbReference type="InterPro" id="IPR044801">
    <property type="entry name" value="Filamin"/>
</dbReference>
<dbReference type="GO" id="GO:0051015">
    <property type="term" value="F:actin filament binding"/>
    <property type="evidence" value="ECO:0007669"/>
    <property type="project" value="InterPro"/>
</dbReference>
<gene>
    <name evidence="4" type="ORF">ONB1V03_LOCUS7222</name>
</gene>
<evidence type="ECO:0000256" key="2">
    <source>
        <dbReference type="ARBA" id="ARBA00022737"/>
    </source>
</evidence>
<dbReference type="OrthoDB" id="18740at2759"/>
<keyword evidence="5" id="KW-1185">Reference proteome</keyword>
<feature type="repeat" description="Filamin" evidence="3">
    <location>
        <begin position="362"/>
        <end position="420"/>
    </location>
</feature>
<proteinExistence type="inferred from homology"/>
<evidence type="ECO:0000313" key="5">
    <source>
        <dbReference type="Proteomes" id="UP000728032"/>
    </source>
</evidence>
<keyword evidence="2" id="KW-0677">Repeat</keyword>
<dbReference type="Pfam" id="PF00630">
    <property type="entry name" value="Filamin"/>
    <property type="match status" value="10"/>
</dbReference>
<name>A0A7R9LWR7_9ACAR</name>
<feature type="repeat" description="Filamin" evidence="3">
    <location>
        <begin position="38"/>
        <end position="116"/>
    </location>
</feature>
<dbReference type="InterPro" id="IPR001298">
    <property type="entry name" value="Filamin/ABP280_rpt"/>
</dbReference>
<organism evidence="4">
    <name type="scientific">Oppiella nova</name>
    <dbReference type="NCBI Taxonomy" id="334625"/>
    <lineage>
        <taxon>Eukaryota</taxon>
        <taxon>Metazoa</taxon>
        <taxon>Ecdysozoa</taxon>
        <taxon>Arthropoda</taxon>
        <taxon>Chelicerata</taxon>
        <taxon>Arachnida</taxon>
        <taxon>Acari</taxon>
        <taxon>Acariformes</taxon>
        <taxon>Sarcoptiformes</taxon>
        <taxon>Oribatida</taxon>
        <taxon>Brachypylina</taxon>
        <taxon>Oppioidea</taxon>
        <taxon>Oppiidae</taxon>
        <taxon>Oppiella</taxon>
    </lineage>
</organism>
<accession>A0A7R9LWR7</accession>
<feature type="repeat" description="Filamin" evidence="3">
    <location>
        <begin position="431"/>
        <end position="509"/>
    </location>
</feature>
<evidence type="ECO:0008006" key="6">
    <source>
        <dbReference type="Google" id="ProtNLM"/>
    </source>
</evidence>
<dbReference type="PANTHER" id="PTHR38537:SF16">
    <property type="entry name" value="CALPONIN-HOMOLOGY (CH) DOMAIN-CONTAINING PROTEIN"/>
    <property type="match status" value="1"/>
</dbReference>
<feature type="repeat" description="Filamin" evidence="3">
    <location>
        <begin position="508"/>
        <end position="603"/>
    </location>
</feature>
<feature type="repeat" description="Filamin" evidence="3">
    <location>
        <begin position="114"/>
        <end position="207"/>
    </location>
</feature>
<feature type="repeat" description="Filamin" evidence="3">
    <location>
        <begin position="725"/>
        <end position="833"/>
    </location>
</feature>
<comment type="similarity">
    <text evidence="1">Belongs to the filamin family.</text>
</comment>
<feature type="repeat" description="Filamin" evidence="3">
    <location>
        <begin position="601"/>
        <end position="696"/>
    </location>
</feature>
<dbReference type="InterPro" id="IPR014756">
    <property type="entry name" value="Ig_E-set"/>
</dbReference>
<feature type="repeat" description="Filamin" evidence="3">
    <location>
        <begin position="837"/>
        <end position="930"/>
    </location>
</feature>
<feature type="repeat" description="Filamin" evidence="3">
    <location>
        <begin position="1"/>
        <end position="27"/>
    </location>
</feature>
<dbReference type="FunFam" id="2.60.40.10:FF:001145">
    <property type="entry name" value="Jitterbug, isoform I"/>
    <property type="match status" value="2"/>
</dbReference>
<evidence type="ECO:0000256" key="3">
    <source>
        <dbReference type="PROSITE-ProRule" id="PRU00087"/>
    </source>
</evidence>
<dbReference type="Gene3D" id="2.60.40.10">
    <property type="entry name" value="Immunoglobulins"/>
    <property type="match status" value="13"/>
</dbReference>
<dbReference type="EMBL" id="CAJPVJ010003569">
    <property type="protein sequence ID" value="CAG2167725.1"/>
    <property type="molecule type" value="Genomic_DNA"/>
</dbReference>
<dbReference type="Proteomes" id="UP000728032">
    <property type="component" value="Unassembled WGS sequence"/>
</dbReference>
<dbReference type="InterPro" id="IPR013783">
    <property type="entry name" value="Ig-like_fold"/>
</dbReference>
<reference evidence="4" key="1">
    <citation type="submission" date="2020-11" db="EMBL/GenBank/DDBJ databases">
        <authorList>
            <person name="Tran Van P."/>
        </authorList>
    </citation>
    <scope>NUCLEOTIDE SEQUENCE</scope>
</reference>
<feature type="repeat" description="Filamin" evidence="3">
    <location>
        <begin position="931"/>
        <end position="1024"/>
    </location>
</feature>
<protein>
    <recommendedName>
        <fullName evidence="6">Filamin</fullName>
    </recommendedName>
</protein>
<feature type="repeat" description="Filamin" evidence="3">
    <location>
        <begin position="217"/>
        <end position="296"/>
    </location>
</feature>
<dbReference type="InterPro" id="IPR017868">
    <property type="entry name" value="Filamin/ABP280_repeat-like"/>
</dbReference>
<feature type="repeat" description="Filamin" evidence="3">
    <location>
        <begin position="1025"/>
        <end position="1121"/>
    </location>
</feature>
<dbReference type="SUPFAM" id="SSF81296">
    <property type="entry name" value="E set domains"/>
    <property type="match status" value="12"/>
</dbReference>
<dbReference type="SMART" id="SM00557">
    <property type="entry name" value="IG_FLMN"/>
    <property type="match status" value="11"/>
</dbReference>
<dbReference type="EMBL" id="OC918394">
    <property type="protein sequence ID" value="CAD7649312.1"/>
    <property type="molecule type" value="Genomic_DNA"/>
</dbReference>
<evidence type="ECO:0000313" key="4">
    <source>
        <dbReference type="EMBL" id="CAD7649312.1"/>
    </source>
</evidence>
<evidence type="ECO:0000256" key="1">
    <source>
        <dbReference type="ARBA" id="ARBA00009238"/>
    </source>
</evidence>
<dbReference type="GO" id="GO:0030036">
    <property type="term" value="P:actin cytoskeleton organization"/>
    <property type="evidence" value="ECO:0007669"/>
    <property type="project" value="InterPro"/>
</dbReference>
<dbReference type="PANTHER" id="PTHR38537">
    <property type="entry name" value="JITTERBUG, ISOFORM N"/>
    <property type="match status" value="1"/>
</dbReference>
<sequence>MDKVGDHAIDVKVGGSSVPNCPFLVKAYDSKNVRISEITSGTVGKPIYFSIDASAAGAGNLEIIVSANGRNVPNYVQSEGNAKFRVNFKPTEPSTHVLSVKFNGEPVPGSPYLVKVVDSTQSIISGQTLRMASLGKGVEFTVENRNDECSECKVVVTSPSGKKIDTEVSPQTNGFLVQFKPFEVGPHQVLVLLDGVTVAGSPFSCNIYDVNKVNISGFNSCCVGKPMTFQVDASQAGEGTLELVVTTRKSSVRAEVLMKSRGLYNVTFIPQEIVSHYINITFNEEDVPGSPFKIEVLDDIKDAMNGNTNTNTKSEEKRMNGGLVGVLNTLEFDGTNCDDKIEAIVTVGVLNTLEFDGTNCDDKIEAIVTGPQQTILAATALKTGDNKIRLEYKPQEIGMHKIEIFSDSKPVLKKPFFIGVCDPNRVKINDLNDGVVGREQQFKIDSSRAGRGVLSVSILCGEKEIPFNIKELASAVYMVSFVPRIDLSHKIDIQYNGHSVPGFPQTITIRDPSQSIIVHGNGIKRSIPGESSTFIIETGGFASAKDFDIIVTDPNGSPLPVKCYQQKNGSLLVEWNPMQTGHHKVDVLHLDKPVMGSPFKCDAFDASKVKLEKIKLNNLIVNKKVVFSLMRQEAGYAELDVTVTSPLGRHLPIEVKSMTEGEGELIEFVPTVAGKYKIAITYGGIEVPNSPITFIAQEGLSPKVEGNGLHNGIVNEPTTFTVDASGIYGEPEVRVDGPDSEAACNIEKENDIFHISLCVGEEKRISFDISEGGPGKLSAKLKNPDSSIDDLPVEQTGGHKFRICFRPKSEGEFQIFIYFSDLLLPQTPIQAIVSDNSQTSECATVVLRGHGLAGARVGEESEFTIDGTDAGNGQPEVTLTGVKADIPVKVAQISAKVFKAIYMPSIQGTYLLNVIWGQKQVKGCPLKVSILPSCDAKRVICSGDGLKGGSIGKEIKAFIDTRRAGPGELTAHCVGAHKIAYCELYDQMDGTFTLLIKPQEGGKHVLTIKYGGEHISDSPFTLRIAGAPDASKVRVIGPGIEHGVLPLYQSRFICDTRGAGAGQLTVRIRGPKGAFRVEMQRESQKDRTILCKYDPTEPGDYRIEVKWSGEHVPGSPFVVMIFDTQDELTRYIMGHYGTASGASSLPPLNAIECLNNGMSYGTSFGRMSWRGSTAEL</sequence>
<dbReference type="PROSITE" id="PS50194">
    <property type="entry name" value="FILAMIN_REPEAT"/>
    <property type="match status" value="12"/>
</dbReference>